<feature type="compositionally biased region" description="Basic and acidic residues" evidence="3">
    <location>
        <begin position="25"/>
        <end position="45"/>
    </location>
</feature>
<dbReference type="SUPFAM" id="SSF103647">
    <property type="entry name" value="TSP type-3 repeat"/>
    <property type="match status" value="3"/>
</dbReference>
<evidence type="ECO:0000256" key="2">
    <source>
        <dbReference type="ARBA" id="ARBA00022837"/>
    </source>
</evidence>
<feature type="compositionally biased region" description="Acidic residues" evidence="3">
    <location>
        <begin position="352"/>
        <end position="369"/>
    </location>
</feature>
<organism evidence="4 5">
    <name type="scientific">Candidatus Nitrosocosmicus oleophilus</name>
    <dbReference type="NCBI Taxonomy" id="1353260"/>
    <lineage>
        <taxon>Archaea</taxon>
        <taxon>Nitrososphaerota</taxon>
        <taxon>Nitrososphaeria</taxon>
        <taxon>Nitrososphaerales</taxon>
        <taxon>Nitrososphaeraceae</taxon>
        <taxon>Candidatus Nitrosocosmicus</taxon>
    </lineage>
</organism>
<feature type="compositionally biased region" description="Low complexity" evidence="3">
    <location>
        <begin position="258"/>
        <end position="274"/>
    </location>
</feature>
<accession>A0A654LZV9</accession>
<evidence type="ECO:0000256" key="3">
    <source>
        <dbReference type="SAM" id="MobiDB-lite"/>
    </source>
</evidence>
<dbReference type="Pfam" id="PF02412">
    <property type="entry name" value="TSP_3"/>
    <property type="match status" value="5"/>
</dbReference>
<dbReference type="Proteomes" id="UP000058925">
    <property type="component" value="Chromosome"/>
</dbReference>
<feature type="compositionally biased region" description="Acidic residues" evidence="3">
    <location>
        <begin position="327"/>
        <end position="341"/>
    </location>
</feature>
<feature type="compositionally biased region" description="Basic and acidic residues" evidence="3">
    <location>
        <begin position="146"/>
        <end position="159"/>
    </location>
</feature>
<feature type="region of interest" description="Disordered" evidence="3">
    <location>
        <begin position="289"/>
        <end position="416"/>
    </location>
</feature>
<dbReference type="PANTHER" id="PTHR10199">
    <property type="entry name" value="THROMBOSPONDIN"/>
    <property type="match status" value="1"/>
</dbReference>
<evidence type="ECO:0000313" key="5">
    <source>
        <dbReference type="Proteomes" id="UP000058925"/>
    </source>
</evidence>
<feature type="compositionally biased region" description="Basic and acidic residues" evidence="3">
    <location>
        <begin position="80"/>
        <end position="90"/>
    </location>
</feature>
<dbReference type="InterPro" id="IPR028974">
    <property type="entry name" value="TSP_type-3_rpt"/>
</dbReference>
<dbReference type="InterPro" id="IPR003367">
    <property type="entry name" value="Thrombospondin_3-like_rpt"/>
</dbReference>
<dbReference type="Gene3D" id="4.10.1080.10">
    <property type="entry name" value="TSP type-3 repeat"/>
    <property type="match status" value="2"/>
</dbReference>
<feature type="compositionally biased region" description="Low complexity" evidence="3">
    <location>
        <begin position="118"/>
        <end position="143"/>
    </location>
</feature>
<keyword evidence="2" id="KW-0106">Calcium</keyword>
<feature type="compositionally biased region" description="Basic and acidic residues" evidence="3">
    <location>
        <begin position="52"/>
        <end position="66"/>
    </location>
</feature>
<dbReference type="GO" id="GO:0007155">
    <property type="term" value="P:cell adhesion"/>
    <property type="evidence" value="ECO:0007669"/>
    <property type="project" value="InterPro"/>
</dbReference>
<dbReference type="EMBL" id="CP012850">
    <property type="protein sequence ID" value="ALI35873.1"/>
    <property type="molecule type" value="Genomic_DNA"/>
</dbReference>
<dbReference type="KEGG" id="taa:NMY3_01670"/>
<name>A0A654LZV9_9ARCH</name>
<keyword evidence="5" id="KW-1185">Reference proteome</keyword>
<keyword evidence="1" id="KW-0732">Signal</keyword>
<gene>
    <name evidence="4" type="ORF">NMY3_01670</name>
</gene>
<dbReference type="PROSITE" id="PS51234">
    <property type="entry name" value="TSP3"/>
    <property type="match status" value="1"/>
</dbReference>
<evidence type="ECO:0000313" key="4">
    <source>
        <dbReference type="EMBL" id="ALI35873.1"/>
    </source>
</evidence>
<sequence>MIQRTIVSKNLTLIRRTDGNGIGDACEKDSTDFDKDGIADSKDNCEFTSNPDQKDTDNDKIGDACDKTVGSQFAGTTGLKDSDKDGKLDNEDNCPSTANADQKDTDGDGQGDVCQTLPSTSQPSSAGTTTTTTPPAGSTSTSTEGMVDKDADGVDDSKDNCFQPNSDQKDSDGDGIGDVCDLTANGPVTGTTSSTTTSTTTPPTTTTTTPPSTSTEGMVDKDADGVDDSKDNCFQPNSDQKDSDGDGIGDVCDLTANGPVTGTTTPGTTTGVPPASLLLPYFETDLDKGETLSSINNPVCQSNPTDPACQSPTTGTPPATLASTEEQTNDSDGDGVLDNDDNCTSYANSDQSDYDGDGIGDACDNEDNSVNESEQPFAEEGENMESTNTEQSVGEGGNEEDGSSSDGGSAGGGGNG</sequence>
<dbReference type="InterPro" id="IPR017897">
    <property type="entry name" value="Thrombospondin_3_rpt"/>
</dbReference>
<dbReference type="AlphaFoldDB" id="A0A654LZV9"/>
<feature type="compositionally biased region" description="Basic and acidic residues" evidence="3">
    <location>
        <begin position="218"/>
        <end position="231"/>
    </location>
</feature>
<proteinExistence type="predicted"/>
<feature type="compositionally biased region" description="Low complexity" evidence="3">
    <location>
        <begin position="191"/>
        <end position="215"/>
    </location>
</feature>
<dbReference type="GO" id="GO:0005509">
    <property type="term" value="F:calcium ion binding"/>
    <property type="evidence" value="ECO:0007669"/>
    <property type="project" value="InterPro"/>
</dbReference>
<feature type="compositionally biased region" description="Polar residues" evidence="3">
    <location>
        <begin position="291"/>
        <end position="326"/>
    </location>
</feature>
<evidence type="ECO:0000256" key="1">
    <source>
        <dbReference type="ARBA" id="ARBA00022729"/>
    </source>
</evidence>
<feature type="region of interest" description="Disordered" evidence="3">
    <location>
        <begin position="17"/>
        <end position="276"/>
    </location>
</feature>
<protein>
    <submittedName>
        <fullName evidence="4">Thrombospondin type 3 repeat protein</fullName>
    </submittedName>
</protein>
<reference evidence="5" key="1">
    <citation type="submission" date="2015-10" db="EMBL/GenBank/DDBJ databases">
        <title>Niche specialization of a soil ammonia-oxidizing archaeon, Candidatus Nitrosocosmicus oleophilus.</title>
        <authorList>
            <person name="Jung M.-Y."/>
            <person name="Rhee S.-K."/>
        </authorList>
    </citation>
    <scope>NUCLEOTIDE SEQUENCE [LARGE SCALE GENOMIC DNA]</scope>
    <source>
        <strain evidence="5">MY3</strain>
    </source>
</reference>